<feature type="non-terminal residue" evidence="1">
    <location>
        <position position="1"/>
    </location>
</feature>
<dbReference type="EMBL" id="HG994357">
    <property type="protein sequence ID" value="CAF2133738.1"/>
    <property type="molecule type" value="Genomic_DNA"/>
</dbReference>
<evidence type="ECO:0000313" key="1">
    <source>
        <dbReference type="EMBL" id="CAF2133738.1"/>
    </source>
</evidence>
<proteinExistence type="predicted"/>
<protein>
    <submittedName>
        <fullName evidence="1">(rape) hypothetical protein</fullName>
    </submittedName>
</protein>
<dbReference type="AlphaFoldDB" id="A0A816WGQ1"/>
<organism evidence="1">
    <name type="scientific">Brassica napus</name>
    <name type="common">Rape</name>
    <dbReference type="NCBI Taxonomy" id="3708"/>
    <lineage>
        <taxon>Eukaryota</taxon>
        <taxon>Viridiplantae</taxon>
        <taxon>Streptophyta</taxon>
        <taxon>Embryophyta</taxon>
        <taxon>Tracheophyta</taxon>
        <taxon>Spermatophyta</taxon>
        <taxon>Magnoliopsida</taxon>
        <taxon>eudicotyledons</taxon>
        <taxon>Gunneridae</taxon>
        <taxon>Pentapetalae</taxon>
        <taxon>rosids</taxon>
        <taxon>malvids</taxon>
        <taxon>Brassicales</taxon>
        <taxon>Brassicaceae</taxon>
        <taxon>Brassiceae</taxon>
        <taxon>Brassica</taxon>
    </lineage>
</organism>
<dbReference type="Proteomes" id="UP001295469">
    <property type="component" value="Chromosome A03"/>
</dbReference>
<name>A0A816WGQ1_BRANA</name>
<accession>A0A816WGQ1</accession>
<sequence>DYVCFGSALIDRAGASHIKVSQNLNKRTFTGFQIGDQKEKVAIVGWWFSKN</sequence>
<reference evidence="1" key="1">
    <citation type="submission" date="2021-01" db="EMBL/GenBank/DDBJ databases">
        <authorList>
            <consortium name="Genoscope - CEA"/>
            <person name="William W."/>
        </authorList>
    </citation>
    <scope>NUCLEOTIDE SEQUENCE</scope>
</reference>
<gene>
    <name evidence="1" type="ORF">DARMORV10_A03P66410.1</name>
</gene>